<keyword evidence="2" id="KW-0813">Transport</keyword>
<evidence type="ECO:0000256" key="5">
    <source>
        <dbReference type="ARBA" id="ARBA00022764"/>
    </source>
</evidence>
<evidence type="ECO:0000256" key="9">
    <source>
        <dbReference type="PIRSR" id="PIRSR000005-2"/>
    </source>
</evidence>
<evidence type="ECO:0000259" key="11">
    <source>
        <dbReference type="PROSITE" id="PS51007"/>
    </source>
</evidence>
<gene>
    <name evidence="12" type="ORF">DFR29_12220</name>
</gene>
<feature type="signal peptide" evidence="10">
    <location>
        <begin position="1"/>
        <end position="20"/>
    </location>
</feature>
<feature type="domain" description="Cytochrome c" evidence="11">
    <location>
        <begin position="30"/>
        <end position="108"/>
    </location>
</feature>
<keyword evidence="3 8" id="KW-0349">Heme</keyword>
<dbReference type="EMBL" id="SNZH01000022">
    <property type="protein sequence ID" value="TDR38220.1"/>
    <property type="molecule type" value="Genomic_DNA"/>
</dbReference>
<feature type="binding site" description="axial binding residue" evidence="9">
    <location>
        <position position="187"/>
    </location>
    <ligand>
        <name>heme c</name>
        <dbReference type="ChEBI" id="CHEBI:61717"/>
        <label>2</label>
    </ligand>
    <ligandPart>
        <name>Fe</name>
        <dbReference type="ChEBI" id="CHEBI:18248"/>
    </ligandPart>
</feature>
<organism evidence="12 13">
    <name type="scientific">Tahibacter aquaticus</name>
    <dbReference type="NCBI Taxonomy" id="520092"/>
    <lineage>
        <taxon>Bacteria</taxon>
        <taxon>Pseudomonadati</taxon>
        <taxon>Pseudomonadota</taxon>
        <taxon>Gammaproteobacteria</taxon>
        <taxon>Lysobacterales</taxon>
        <taxon>Rhodanobacteraceae</taxon>
        <taxon>Tahibacter</taxon>
    </lineage>
</organism>
<dbReference type="AlphaFoldDB" id="A0A4R6YLY7"/>
<proteinExistence type="predicted"/>
<comment type="subcellular location">
    <subcellularLocation>
        <location evidence="1">Periplasm</location>
    </subcellularLocation>
</comment>
<protein>
    <submittedName>
        <fullName evidence="12">Cytochrome c553</fullName>
    </submittedName>
</protein>
<feature type="binding site" description="covalent" evidence="8">
    <location>
        <position position="42"/>
    </location>
    <ligand>
        <name>heme c</name>
        <dbReference type="ChEBI" id="CHEBI:61717"/>
        <label>1</label>
    </ligand>
</feature>
<evidence type="ECO:0000313" key="13">
    <source>
        <dbReference type="Proteomes" id="UP000295293"/>
    </source>
</evidence>
<dbReference type="GO" id="GO:0005506">
    <property type="term" value="F:iron ion binding"/>
    <property type="evidence" value="ECO:0007669"/>
    <property type="project" value="InterPro"/>
</dbReference>
<dbReference type="InterPro" id="IPR024167">
    <property type="entry name" value="Cytochrome_c4-like"/>
</dbReference>
<keyword evidence="6" id="KW-0249">Electron transport</keyword>
<dbReference type="PROSITE" id="PS51007">
    <property type="entry name" value="CYTC"/>
    <property type="match status" value="2"/>
</dbReference>
<evidence type="ECO:0000256" key="7">
    <source>
        <dbReference type="ARBA" id="ARBA00023004"/>
    </source>
</evidence>
<keyword evidence="10" id="KW-0732">Signal</keyword>
<evidence type="ECO:0000256" key="4">
    <source>
        <dbReference type="ARBA" id="ARBA00022723"/>
    </source>
</evidence>
<feature type="chain" id="PRO_5020949897" evidence="10">
    <location>
        <begin position="21"/>
        <end position="221"/>
    </location>
</feature>
<dbReference type="GO" id="GO:0009055">
    <property type="term" value="F:electron transfer activity"/>
    <property type="evidence" value="ECO:0007669"/>
    <property type="project" value="InterPro"/>
</dbReference>
<dbReference type="SUPFAM" id="SSF46626">
    <property type="entry name" value="Cytochrome c"/>
    <property type="match status" value="2"/>
</dbReference>
<keyword evidence="4 9" id="KW-0479">Metal-binding</keyword>
<dbReference type="Gene3D" id="1.10.760.10">
    <property type="entry name" value="Cytochrome c-like domain"/>
    <property type="match status" value="2"/>
</dbReference>
<dbReference type="PANTHER" id="PTHR33751:SF9">
    <property type="entry name" value="CYTOCHROME C4"/>
    <property type="match status" value="1"/>
</dbReference>
<dbReference type="Pfam" id="PF00034">
    <property type="entry name" value="Cytochrom_C"/>
    <property type="match status" value="2"/>
</dbReference>
<dbReference type="RefSeq" id="WP_133821563.1">
    <property type="nucleotide sequence ID" value="NZ_SNZH01000022.1"/>
</dbReference>
<keyword evidence="7 9" id="KW-0408">Iron</keyword>
<feature type="binding site" description="covalent" evidence="8">
    <location>
        <position position="138"/>
    </location>
    <ligand>
        <name>heme c</name>
        <dbReference type="ChEBI" id="CHEBI:61717"/>
        <label>2</label>
    </ligand>
</feature>
<feature type="binding site" description="axial binding residue" evidence="9">
    <location>
        <position position="85"/>
    </location>
    <ligand>
        <name>heme c</name>
        <dbReference type="ChEBI" id="CHEBI:61717"/>
        <label>1</label>
    </ligand>
    <ligandPart>
        <name>Fe</name>
        <dbReference type="ChEBI" id="CHEBI:18248"/>
    </ligandPart>
</feature>
<keyword evidence="13" id="KW-1185">Reference proteome</keyword>
<dbReference type="PANTHER" id="PTHR33751">
    <property type="entry name" value="CBB3-TYPE CYTOCHROME C OXIDASE SUBUNIT FIXP"/>
    <property type="match status" value="1"/>
</dbReference>
<evidence type="ECO:0000256" key="8">
    <source>
        <dbReference type="PIRSR" id="PIRSR000005-1"/>
    </source>
</evidence>
<evidence type="ECO:0000256" key="3">
    <source>
        <dbReference type="ARBA" id="ARBA00022617"/>
    </source>
</evidence>
<feature type="binding site" description="covalent" evidence="8">
    <location>
        <position position="141"/>
    </location>
    <ligand>
        <name>heme c</name>
        <dbReference type="ChEBI" id="CHEBI:61717"/>
        <label>2</label>
    </ligand>
</feature>
<feature type="binding site" description="axial binding residue" evidence="9">
    <location>
        <position position="142"/>
    </location>
    <ligand>
        <name>heme c</name>
        <dbReference type="ChEBI" id="CHEBI:61717"/>
        <label>2</label>
    </ligand>
    <ligandPart>
        <name>Fe</name>
        <dbReference type="ChEBI" id="CHEBI:18248"/>
    </ligandPart>
</feature>
<dbReference type="Proteomes" id="UP000295293">
    <property type="component" value="Unassembled WGS sequence"/>
</dbReference>
<evidence type="ECO:0000313" key="12">
    <source>
        <dbReference type="EMBL" id="TDR38220.1"/>
    </source>
</evidence>
<dbReference type="InterPro" id="IPR008168">
    <property type="entry name" value="Cyt_C_IC"/>
</dbReference>
<feature type="domain" description="Cytochrome c" evidence="11">
    <location>
        <begin position="117"/>
        <end position="210"/>
    </location>
</feature>
<feature type="binding site" description="covalent" evidence="8">
    <location>
        <position position="45"/>
    </location>
    <ligand>
        <name>heme c</name>
        <dbReference type="ChEBI" id="CHEBI:61717"/>
        <label>1</label>
    </ligand>
</feature>
<accession>A0A4R6YLY7</accession>
<dbReference type="InterPro" id="IPR036909">
    <property type="entry name" value="Cyt_c-like_dom_sf"/>
</dbReference>
<feature type="binding site" description="axial binding residue" evidence="9">
    <location>
        <position position="46"/>
    </location>
    <ligand>
        <name>heme c</name>
        <dbReference type="ChEBI" id="CHEBI:61717"/>
        <label>1</label>
    </ligand>
    <ligandPart>
        <name>Fe</name>
        <dbReference type="ChEBI" id="CHEBI:18248"/>
    </ligandPart>
</feature>
<dbReference type="InterPro" id="IPR050597">
    <property type="entry name" value="Cytochrome_c_Oxidase_Subunit"/>
</dbReference>
<keyword evidence="5" id="KW-0574">Periplasm</keyword>
<evidence type="ECO:0000256" key="6">
    <source>
        <dbReference type="ARBA" id="ARBA00022982"/>
    </source>
</evidence>
<dbReference type="PRINTS" id="PR00605">
    <property type="entry name" value="CYTCHROMECIC"/>
</dbReference>
<dbReference type="PIRSF" id="PIRSF000005">
    <property type="entry name" value="Cytochrome_c4"/>
    <property type="match status" value="1"/>
</dbReference>
<evidence type="ECO:0000256" key="2">
    <source>
        <dbReference type="ARBA" id="ARBA00022448"/>
    </source>
</evidence>
<name>A0A4R6YLY7_9GAMM</name>
<evidence type="ECO:0000256" key="1">
    <source>
        <dbReference type="ARBA" id="ARBA00004418"/>
    </source>
</evidence>
<reference evidence="12 13" key="1">
    <citation type="submission" date="2019-03" db="EMBL/GenBank/DDBJ databases">
        <title>Genomic Encyclopedia of Type Strains, Phase IV (KMG-IV): sequencing the most valuable type-strain genomes for metagenomic binning, comparative biology and taxonomic classification.</title>
        <authorList>
            <person name="Goeker M."/>
        </authorList>
    </citation>
    <scope>NUCLEOTIDE SEQUENCE [LARGE SCALE GENOMIC DNA]</scope>
    <source>
        <strain evidence="12 13">DSM 21667</strain>
    </source>
</reference>
<evidence type="ECO:0000256" key="10">
    <source>
        <dbReference type="SAM" id="SignalP"/>
    </source>
</evidence>
<sequence length="221" mass="23027">MSFRHVVALAGLLAVGSVQAETAATHAIAGDAKAGESKAAACGACHGSDGNSSDKQYPKIAGQQADYIARQLSLFKSTARNNPIMLGFASTLSEQDMHDLGAHFATKAATAGNGDQALKARGEQLWRSGDAKRGIPACMSCHGPSGRGNPGSGYPQIAGQWTDYVVAKLKDWQNGTTWGEDDRSKIMPAIAKRLSEQDINAVASYAEGLHTAKPIATASAK</sequence>
<comment type="caution">
    <text evidence="12">The sequence shown here is derived from an EMBL/GenBank/DDBJ whole genome shotgun (WGS) entry which is preliminary data.</text>
</comment>
<dbReference type="OrthoDB" id="9773456at2"/>
<dbReference type="InterPro" id="IPR009056">
    <property type="entry name" value="Cyt_c-like_dom"/>
</dbReference>
<dbReference type="GO" id="GO:0042597">
    <property type="term" value="C:periplasmic space"/>
    <property type="evidence" value="ECO:0007669"/>
    <property type="project" value="UniProtKB-SubCell"/>
</dbReference>
<dbReference type="GO" id="GO:0020037">
    <property type="term" value="F:heme binding"/>
    <property type="evidence" value="ECO:0007669"/>
    <property type="project" value="InterPro"/>
</dbReference>
<comment type="PTM">
    <text evidence="8">Binds 2 heme c groups covalently per subunit.</text>
</comment>